<dbReference type="RefSeq" id="WP_108601762.1">
    <property type="nucleotide sequence ID" value="NZ_CP026604.1"/>
</dbReference>
<dbReference type="EMBL" id="CP026604">
    <property type="protein sequence ID" value="AWB65688.1"/>
    <property type="molecule type" value="Genomic_DNA"/>
</dbReference>
<evidence type="ECO:0000256" key="1">
    <source>
        <dbReference type="SAM" id="SignalP"/>
    </source>
</evidence>
<organism evidence="2 3">
    <name type="scientific">Saccharobesus litoralis</name>
    <dbReference type="NCBI Taxonomy" id="2172099"/>
    <lineage>
        <taxon>Bacteria</taxon>
        <taxon>Pseudomonadati</taxon>
        <taxon>Pseudomonadota</taxon>
        <taxon>Gammaproteobacteria</taxon>
        <taxon>Alteromonadales</taxon>
        <taxon>Alteromonadaceae</taxon>
        <taxon>Saccharobesus</taxon>
    </lineage>
</organism>
<dbReference type="KEGG" id="cate:C2869_04205"/>
<dbReference type="Proteomes" id="UP000244441">
    <property type="component" value="Chromosome"/>
</dbReference>
<keyword evidence="3" id="KW-1185">Reference proteome</keyword>
<reference evidence="2 3" key="1">
    <citation type="submission" date="2018-01" db="EMBL/GenBank/DDBJ databases">
        <title>Genome sequence of a Cantenovulum-like bacteria.</title>
        <authorList>
            <person name="Tan W.R."/>
            <person name="Lau N.-S."/>
            <person name="Go F."/>
            <person name="Amirul A.-A.A."/>
        </authorList>
    </citation>
    <scope>NUCLEOTIDE SEQUENCE [LARGE SCALE GENOMIC DNA]</scope>
    <source>
        <strain evidence="2 3">CCB-QB4</strain>
    </source>
</reference>
<keyword evidence="1" id="KW-0732">Signal</keyword>
<gene>
    <name evidence="2" type="ORF">C2869_04205</name>
</gene>
<evidence type="ECO:0000313" key="3">
    <source>
        <dbReference type="Proteomes" id="UP000244441"/>
    </source>
</evidence>
<feature type="chain" id="PRO_5015690533" evidence="1">
    <location>
        <begin position="21"/>
        <end position="117"/>
    </location>
</feature>
<feature type="signal peptide" evidence="1">
    <location>
        <begin position="1"/>
        <end position="20"/>
    </location>
</feature>
<dbReference type="AlphaFoldDB" id="A0A2S0VN84"/>
<accession>A0A2S0VN84</accession>
<dbReference type="OrthoDB" id="6313968at2"/>
<proteinExistence type="predicted"/>
<sequence length="117" mass="12547">MKAKLTILLAAVLAVTNVYAANTYTVGNTISEISAYSVEESVFPEWKSYTQVAVNGALSWSAGGCNSNYVVIRKSDTHLLDLVNLAYINQKTVVFGADTAVPKIGSSICLARMVQVK</sequence>
<name>A0A2S0VN84_9ALTE</name>
<protein>
    <submittedName>
        <fullName evidence="2">Uncharacterized protein</fullName>
    </submittedName>
</protein>
<evidence type="ECO:0000313" key="2">
    <source>
        <dbReference type="EMBL" id="AWB65688.1"/>
    </source>
</evidence>